<keyword evidence="4" id="KW-0997">Cell inner membrane</keyword>
<keyword evidence="3" id="KW-0444">Lipid biosynthesis</keyword>
<evidence type="ECO:0000256" key="4">
    <source>
        <dbReference type="ARBA" id="ARBA00022519"/>
    </source>
</evidence>
<evidence type="ECO:0000259" key="12">
    <source>
        <dbReference type="Pfam" id="PF00892"/>
    </source>
</evidence>
<proteinExistence type="predicted"/>
<dbReference type="AlphaFoldDB" id="A0A1G6QG81"/>
<evidence type="ECO:0000313" key="16">
    <source>
        <dbReference type="Proteomes" id="UP000297288"/>
    </source>
</evidence>
<evidence type="ECO:0000313" key="14">
    <source>
        <dbReference type="EMBL" id="TGG89310.1"/>
    </source>
</evidence>
<feature type="transmembrane region" description="Helical" evidence="11">
    <location>
        <begin position="138"/>
        <end position="158"/>
    </location>
</feature>
<evidence type="ECO:0000256" key="11">
    <source>
        <dbReference type="SAM" id="Phobius"/>
    </source>
</evidence>
<dbReference type="EMBL" id="SRME01000001">
    <property type="protein sequence ID" value="TGG89310.1"/>
    <property type="molecule type" value="Genomic_DNA"/>
</dbReference>
<keyword evidence="2" id="KW-1003">Cell membrane</keyword>
<dbReference type="Proteomes" id="UP000297288">
    <property type="component" value="Unassembled WGS sequence"/>
</dbReference>
<evidence type="ECO:0000256" key="6">
    <source>
        <dbReference type="ARBA" id="ARBA00022692"/>
    </source>
</evidence>
<keyword evidence="8 11" id="KW-1133">Transmembrane helix</keyword>
<dbReference type="OrthoDB" id="47588at2"/>
<dbReference type="RefSeq" id="WP_091405644.1">
    <property type="nucleotide sequence ID" value="NZ_FMYV01000012.1"/>
</dbReference>
<keyword evidence="5" id="KW-0441">Lipid A biosynthesis</keyword>
<reference evidence="13 15" key="1">
    <citation type="submission" date="2016-10" db="EMBL/GenBank/DDBJ databases">
        <authorList>
            <person name="de Groot N.N."/>
        </authorList>
    </citation>
    <scope>NUCLEOTIDE SEQUENCE [LARGE SCALE GENOMIC DNA]</scope>
    <source>
        <strain evidence="13 15">WG14</strain>
    </source>
</reference>
<dbReference type="GO" id="GO:0005886">
    <property type="term" value="C:plasma membrane"/>
    <property type="evidence" value="ECO:0007669"/>
    <property type="project" value="UniProtKB-SubCell"/>
</dbReference>
<dbReference type="SUPFAM" id="SSF103481">
    <property type="entry name" value="Multidrug resistance efflux transporter EmrE"/>
    <property type="match status" value="2"/>
</dbReference>
<dbReference type="PANTHER" id="PTHR30561:SF9">
    <property type="entry name" value="4-AMINO-4-DEOXY-L-ARABINOSE-PHOSPHOUNDECAPRENOL FLIPPASE SUBUNIT ARNF-RELATED"/>
    <property type="match status" value="1"/>
</dbReference>
<feature type="transmembrane region" description="Helical" evidence="11">
    <location>
        <begin position="112"/>
        <end position="132"/>
    </location>
</feature>
<dbReference type="Proteomes" id="UP000199322">
    <property type="component" value="Unassembled WGS sequence"/>
</dbReference>
<comment type="subcellular location">
    <subcellularLocation>
        <location evidence="1">Cell membrane</location>
        <topology evidence="1">Multi-pass membrane protein</topology>
    </subcellularLocation>
</comment>
<name>A0A1G6QG81_9BACT</name>
<evidence type="ECO:0000256" key="3">
    <source>
        <dbReference type="ARBA" id="ARBA00022516"/>
    </source>
</evidence>
<feature type="transmembrane region" description="Helical" evidence="11">
    <location>
        <begin position="80"/>
        <end position="100"/>
    </location>
</feature>
<gene>
    <name evidence="14" type="ORF">E4650_03745</name>
    <name evidence="13" type="ORF">SAMN04488588_2054</name>
</gene>
<keyword evidence="6 11" id="KW-0812">Transmembrane</keyword>
<keyword evidence="15" id="KW-1185">Reference proteome</keyword>
<protein>
    <submittedName>
        <fullName evidence="13">Multidrug transporter EmrE</fullName>
    </submittedName>
</protein>
<keyword evidence="7" id="KW-0448">Lipopolysaccharide biosynthesis</keyword>
<evidence type="ECO:0000313" key="13">
    <source>
        <dbReference type="EMBL" id="SDC90697.1"/>
    </source>
</evidence>
<keyword evidence="9" id="KW-0443">Lipid metabolism</keyword>
<dbReference type="EMBL" id="FMYV01000012">
    <property type="protein sequence ID" value="SDC90697.1"/>
    <property type="molecule type" value="Genomic_DNA"/>
</dbReference>
<evidence type="ECO:0000256" key="9">
    <source>
        <dbReference type="ARBA" id="ARBA00023098"/>
    </source>
</evidence>
<feature type="transmembrane region" description="Helical" evidence="11">
    <location>
        <begin position="253"/>
        <end position="275"/>
    </location>
</feature>
<accession>A0A1G6QG81</accession>
<dbReference type="InterPro" id="IPR037185">
    <property type="entry name" value="EmrE-like"/>
</dbReference>
<organism evidence="13 15">
    <name type="scientific">Geotoga petraea</name>
    <dbReference type="NCBI Taxonomy" id="28234"/>
    <lineage>
        <taxon>Bacteria</taxon>
        <taxon>Thermotogati</taxon>
        <taxon>Thermotogota</taxon>
        <taxon>Thermotogae</taxon>
        <taxon>Petrotogales</taxon>
        <taxon>Petrotogaceae</taxon>
        <taxon>Geotoga</taxon>
    </lineage>
</organism>
<dbReference type="Pfam" id="PF00892">
    <property type="entry name" value="EamA"/>
    <property type="match status" value="2"/>
</dbReference>
<evidence type="ECO:0000256" key="2">
    <source>
        <dbReference type="ARBA" id="ARBA00022475"/>
    </source>
</evidence>
<dbReference type="STRING" id="28234.SAMN04488588_2054"/>
<dbReference type="Gene3D" id="1.10.3730.20">
    <property type="match status" value="2"/>
</dbReference>
<keyword evidence="10 11" id="KW-0472">Membrane</keyword>
<reference evidence="14 16" key="2">
    <citation type="submission" date="2019-04" db="EMBL/GenBank/DDBJ databases">
        <title>Draft genome sequence data and analysis of a Fermenting Bacterium, Geotoga petraea strain HO-Geo1, isolated from heavy-oil petroleum reservoir in Russia.</title>
        <authorList>
            <person name="Grouzdev D.S."/>
            <person name="Semenova E.M."/>
            <person name="Sokolova D.S."/>
            <person name="Tourova T.P."/>
            <person name="Poltaraus A.B."/>
            <person name="Nazina T.N."/>
        </authorList>
    </citation>
    <scope>NUCLEOTIDE SEQUENCE [LARGE SCALE GENOMIC DNA]</scope>
    <source>
        <strain evidence="14 16">HO-Geo1</strain>
    </source>
</reference>
<feature type="domain" description="EamA" evidence="12">
    <location>
        <begin position="168"/>
        <end position="298"/>
    </location>
</feature>
<evidence type="ECO:0000256" key="5">
    <source>
        <dbReference type="ARBA" id="ARBA00022556"/>
    </source>
</evidence>
<evidence type="ECO:0000313" key="15">
    <source>
        <dbReference type="Proteomes" id="UP000199322"/>
    </source>
</evidence>
<feature type="transmembrane region" description="Helical" evidence="11">
    <location>
        <begin position="165"/>
        <end position="185"/>
    </location>
</feature>
<evidence type="ECO:0000256" key="10">
    <source>
        <dbReference type="ARBA" id="ARBA00023136"/>
    </source>
</evidence>
<feature type="transmembrane region" description="Helical" evidence="11">
    <location>
        <begin position="227"/>
        <end position="247"/>
    </location>
</feature>
<dbReference type="PANTHER" id="PTHR30561">
    <property type="entry name" value="SMR FAMILY PROTON-DEPENDENT DRUG EFFLUX TRANSPORTER SUGE"/>
    <property type="match status" value="1"/>
</dbReference>
<sequence>MFYLFLAVLSSSAIALIFKYSENNNMNRFAITSMNYVVAFSTSLIIILSNIKNFSFENKSLDPIIHNLINNIKFNEFTSFVWAIIIGSIAGVFFFLSFFLYQKSIRENGVGLSGAFGKLGILIPMIFSIIFWKEYPNTIQTVGISFAIFAIIFVNIPFKKEKIKFNYLLILLFLFGGMAEFSNKIFQNYSFTKYKEIFLFFVFFSAFLISIYFTLKKPKEVQKRDIITGILVGIPNYFSSFFLIMALDYVKTSVAFPIFSSGSILFINLGGILIFKEYPSKKDWVAISITILALILMNIRA</sequence>
<feature type="transmembrane region" description="Helical" evidence="11">
    <location>
        <begin position="197"/>
        <end position="215"/>
    </location>
</feature>
<evidence type="ECO:0000256" key="7">
    <source>
        <dbReference type="ARBA" id="ARBA00022985"/>
    </source>
</evidence>
<dbReference type="GO" id="GO:0009103">
    <property type="term" value="P:lipopolysaccharide biosynthetic process"/>
    <property type="evidence" value="ECO:0007669"/>
    <property type="project" value="UniProtKB-KW"/>
</dbReference>
<evidence type="ECO:0000256" key="1">
    <source>
        <dbReference type="ARBA" id="ARBA00004651"/>
    </source>
</evidence>
<evidence type="ECO:0000256" key="8">
    <source>
        <dbReference type="ARBA" id="ARBA00022989"/>
    </source>
</evidence>
<dbReference type="GO" id="GO:0022857">
    <property type="term" value="F:transmembrane transporter activity"/>
    <property type="evidence" value="ECO:0007669"/>
    <property type="project" value="InterPro"/>
</dbReference>
<dbReference type="InterPro" id="IPR000390">
    <property type="entry name" value="Small_drug/metabolite_transptr"/>
</dbReference>
<feature type="domain" description="EamA" evidence="12">
    <location>
        <begin position="2"/>
        <end position="155"/>
    </location>
</feature>
<dbReference type="InterPro" id="IPR000620">
    <property type="entry name" value="EamA_dom"/>
</dbReference>